<reference evidence="2 4" key="1">
    <citation type="submission" date="2013-02" db="EMBL/GenBank/DDBJ databases">
        <title>The Genome Sequence of Enterococcus gilvus ATCC BAA-350.</title>
        <authorList>
            <consortium name="The Broad Institute Genome Sequencing Platform"/>
            <consortium name="The Broad Institute Genome Sequencing Center for Infectious Disease"/>
            <person name="Earl A.M."/>
            <person name="Gilmore M.S."/>
            <person name="Lebreton F."/>
            <person name="Walker B."/>
            <person name="Young S.K."/>
            <person name="Zeng Q."/>
            <person name="Gargeya S."/>
            <person name="Fitzgerald M."/>
            <person name="Haas B."/>
            <person name="Abouelleil A."/>
            <person name="Alvarado L."/>
            <person name="Arachchi H.M."/>
            <person name="Berlin A.M."/>
            <person name="Chapman S.B."/>
            <person name="Dewar J."/>
            <person name="Goldberg J."/>
            <person name="Griggs A."/>
            <person name="Gujja S."/>
            <person name="Hansen M."/>
            <person name="Howarth C."/>
            <person name="Imamovic A."/>
            <person name="Larimer J."/>
            <person name="McCowan C."/>
            <person name="Murphy C."/>
            <person name="Neiman D."/>
            <person name="Pearson M."/>
            <person name="Priest M."/>
            <person name="Roberts A."/>
            <person name="Saif S."/>
            <person name="Shea T."/>
            <person name="Sisk P."/>
            <person name="Sykes S."/>
            <person name="Wortman J."/>
            <person name="Nusbaum C."/>
            <person name="Birren B."/>
        </authorList>
    </citation>
    <scope>NUCLEOTIDE SEQUENCE [LARGE SCALE GENOMIC DNA]</scope>
    <source>
        <strain evidence="2 4">ATCC BAA-350</strain>
    </source>
</reference>
<dbReference type="RefSeq" id="WP_010780022.1">
    <property type="nucleotide sequence ID" value="NZ_ASWH01000001.1"/>
</dbReference>
<proteinExistence type="predicted"/>
<dbReference type="PROSITE" id="PS50943">
    <property type="entry name" value="HTH_CROC1"/>
    <property type="match status" value="1"/>
</dbReference>
<keyword evidence="5" id="KW-1185">Reference proteome</keyword>
<dbReference type="OrthoDB" id="9805856at2"/>
<dbReference type="InterPro" id="IPR010982">
    <property type="entry name" value="Lambda_DNA-bd_dom_sf"/>
</dbReference>
<dbReference type="HOGENOM" id="CLU_066192_4_0_9"/>
<reference evidence="3 5" key="2">
    <citation type="submission" date="2013-03" db="EMBL/GenBank/DDBJ databases">
        <title>The Genome Sequence of Enterococcus gilvus ATCC BAA-350 (PacBio/Illumina hybrid assembly).</title>
        <authorList>
            <consortium name="The Broad Institute Genomics Platform"/>
            <consortium name="The Broad Institute Genome Sequencing Center for Infectious Disease"/>
            <person name="Earl A."/>
            <person name="Russ C."/>
            <person name="Gilmore M."/>
            <person name="Surin D."/>
            <person name="Walker B."/>
            <person name="Young S."/>
            <person name="Zeng Q."/>
            <person name="Gargeya S."/>
            <person name="Fitzgerald M."/>
            <person name="Haas B."/>
            <person name="Abouelleil A."/>
            <person name="Allen A.W."/>
            <person name="Alvarado L."/>
            <person name="Arachchi H.M."/>
            <person name="Berlin A.M."/>
            <person name="Chapman S.B."/>
            <person name="Gainer-Dewar J."/>
            <person name="Goldberg J."/>
            <person name="Griggs A."/>
            <person name="Gujja S."/>
            <person name="Hansen M."/>
            <person name="Howarth C."/>
            <person name="Imamovic A."/>
            <person name="Ireland A."/>
            <person name="Larimer J."/>
            <person name="McCowan C."/>
            <person name="Murphy C."/>
            <person name="Pearson M."/>
            <person name="Poon T.W."/>
            <person name="Priest M."/>
            <person name="Roberts A."/>
            <person name="Saif S."/>
            <person name="Shea T."/>
            <person name="Sisk P."/>
            <person name="Sykes S."/>
            <person name="Wortman J."/>
            <person name="Nusbaum C."/>
            <person name="Birren B."/>
        </authorList>
    </citation>
    <scope>NUCLEOTIDE SEQUENCE [LARGE SCALE GENOMIC DNA]</scope>
    <source>
        <strain evidence="3 5">ATCC BAA-350</strain>
    </source>
</reference>
<dbReference type="Pfam" id="PF01381">
    <property type="entry name" value="HTH_3"/>
    <property type="match status" value="1"/>
</dbReference>
<dbReference type="EMBL" id="AJDQ01000006">
    <property type="protein sequence ID" value="EOI57391.1"/>
    <property type="molecule type" value="Genomic_DNA"/>
</dbReference>
<dbReference type="Proteomes" id="UP000014160">
    <property type="component" value="Unassembled WGS sequence"/>
</dbReference>
<dbReference type="Proteomes" id="UP000013750">
    <property type="component" value="Unassembled WGS sequence"/>
</dbReference>
<dbReference type="InterPro" id="IPR001387">
    <property type="entry name" value="Cro/C1-type_HTH"/>
</dbReference>
<gene>
    <name evidence="3" type="ORF">I592_02360</name>
    <name evidence="2" type="ORF">UKC_01607</name>
</gene>
<evidence type="ECO:0000259" key="1">
    <source>
        <dbReference type="PROSITE" id="PS50943"/>
    </source>
</evidence>
<dbReference type="AlphaFoldDB" id="R2VID7"/>
<dbReference type="Gene3D" id="1.10.260.40">
    <property type="entry name" value="lambda repressor-like DNA-binding domains"/>
    <property type="match status" value="1"/>
</dbReference>
<dbReference type="GO" id="GO:0003677">
    <property type="term" value="F:DNA binding"/>
    <property type="evidence" value="ECO:0007669"/>
    <property type="project" value="InterPro"/>
</dbReference>
<dbReference type="SMART" id="SM00530">
    <property type="entry name" value="HTH_XRE"/>
    <property type="match status" value="1"/>
</dbReference>
<feature type="domain" description="HTH cro/C1-type" evidence="1">
    <location>
        <begin position="7"/>
        <end position="59"/>
    </location>
</feature>
<evidence type="ECO:0000313" key="2">
    <source>
        <dbReference type="EMBL" id="EOI57391.1"/>
    </source>
</evidence>
<comment type="caution">
    <text evidence="2">The sequence shown here is derived from an EMBL/GenBank/DDBJ whole genome shotgun (WGS) entry which is preliminary data.</text>
</comment>
<accession>R2VID7</accession>
<dbReference type="eggNOG" id="COG1396">
    <property type="taxonomic scope" value="Bacteria"/>
</dbReference>
<evidence type="ECO:0000313" key="5">
    <source>
        <dbReference type="Proteomes" id="UP000014160"/>
    </source>
</evidence>
<evidence type="ECO:0000313" key="4">
    <source>
        <dbReference type="Proteomes" id="UP000013750"/>
    </source>
</evidence>
<dbReference type="SUPFAM" id="SSF47413">
    <property type="entry name" value="lambda repressor-like DNA-binding domains"/>
    <property type="match status" value="1"/>
</dbReference>
<dbReference type="EMBL" id="ASWH01000001">
    <property type="protein sequence ID" value="EOW83035.1"/>
    <property type="molecule type" value="Genomic_DNA"/>
</dbReference>
<organism evidence="2 4">
    <name type="scientific">Enterococcus gilvus ATCC BAA-350</name>
    <dbReference type="NCBI Taxonomy" id="1158614"/>
    <lineage>
        <taxon>Bacteria</taxon>
        <taxon>Bacillati</taxon>
        <taxon>Bacillota</taxon>
        <taxon>Bacilli</taxon>
        <taxon>Lactobacillales</taxon>
        <taxon>Enterococcaceae</taxon>
        <taxon>Enterococcus</taxon>
    </lineage>
</organism>
<protein>
    <recommendedName>
        <fullName evidence="1">HTH cro/C1-type domain-containing protein</fullName>
    </recommendedName>
</protein>
<dbReference type="CDD" id="cd00093">
    <property type="entry name" value="HTH_XRE"/>
    <property type="match status" value="1"/>
</dbReference>
<evidence type="ECO:0000313" key="3">
    <source>
        <dbReference type="EMBL" id="EOW83035.1"/>
    </source>
</evidence>
<sequence length="126" mass="14628">MTTFDRVKKLADKQKISIVELEEKLEFGRNSLYSWKTKTPNGDRLKKVADYFGVSTDYLLGRTDDPEPIAKLDKGPGSDLIGYFRLNTAEFDPDETEEIEDSLKDYTDFLVQKARERKARENKKKK</sequence>
<dbReference type="PATRIC" id="fig|1158614.3.peg.1616"/>
<name>R2VID7_9ENTE</name>